<feature type="transmembrane region" description="Helical" evidence="1">
    <location>
        <begin position="70"/>
        <end position="87"/>
    </location>
</feature>
<protein>
    <submittedName>
        <fullName evidence="2">DUF998 domain-containing protein</fullName>
    </submittedName>
</protein>
<feature type="transmembrane region" description="Helical" evidence="1">
    <location>
        <begin position="124"/>
        <end position="143"/>
    </location>
</feature>
<keyword evidence="1" id="KW-1133">Transmembrane helix</keyword>
<dbReference type="Proteomes" id="UP000253094">
    <property type="component" value="Unassembled WGS sequence"/>
</dbReference>
<keyword evidence="1" id="KW-0472">Membrane</keyword>
<name>A0A367FKJ1_9ACTN</name>
<feature type="transmembrane region" description="Helical" evidence="1">
    <location>
        <begin position="38"/>
        <end position="58"/>
    </location>
</feature>
<comment type="caution">
    <text evidence="2">The sequence shown here is derived from an EMBL/GenBank/DDBJ whole genome shotgun (WGS) entry which is preliminary data.</text>
</comment>
<dbReference type="AlphaFoldDB" id="A0A367FKJ1"/>
<reference evidence="2 3" key="1">
    <citation type="submission" date="2018-06" db="EMBL/GenBank/DDBJ databases">
        <title>Sphaerisporangium craniellae sp. nov., isolated from a marine sponge in the South China Sea.</title>
        <authorList>
            <person name="Li L."/>
        </authorList>
    </citation>
    <scope>NUCLEOTIDE SEQUENCE [LARGE SCALE GENOMIC DNA]</scope>
    <source>
        <strain evidence="2 3">CCTCC AA 208026</strain>
    </source>
</reference>
<accession>A0A367FKJ1</accession>
<organism evidence="2 3">
    <name type="scientific">Sphaerisporangium album</name>
    <dbReference type="NCBI Taxonomy" id="509200"/>
    <lineage>
        <taxon>Bacteria</taxon>
        <taxon>Bacillati</taxon>
        <taxon>Actinomycetota</taxon>
        <taxon>Actinomycetes</taxon>
        <taxon>Streptosporangiales</taxon>
        <taxon>Streptosporangiaceae</taxon>
        <taxon>Sphaerisporangium</taxon>
    </lineage>
</organism>
<evidence type="ECO:0000313" key="3">
    <source>
        <dbReference type="Proteomes" id="UP000253094"/>
    </source>
</evidence>
<keyword evidence="1" id="KW-0812">Transmembrane</keyword>
<sequence length="219" mass="22465">MLVGSVLLAAGQFGAPTGRIVDLTIGRYAALDQDGYTAIAMALFGLSALALLAGMRAVRAPVSGWPERLMLGWAGALTGAAVMPGTAAADVLVVAALMCLAGASGLMARRFGEDARWRAAARPLEWLALGAGGGLAVLIYVTLPGHEVMIGLVEWVLFGIDVAVLAVPLVHLARTAWLEHAAAGAVETATRSALETATRSALETATRSTGRATAVLSRH</sequence>
<gene>
    <name evidence="2" type="ORF">DQ384_15520</name>
</gene>
<proteinExistence type="predicted"/>
<feature type="transmembrane region" description="Helical" evidence="1">
    <location>
        <begin position="149"/>
        <end position="170"/>
    </location>
</feature>
<evidence type="ECO:0000313" key="2">
    <source>
        <dbReference type="EMBL" id="RCG30165.1"/>
    </source>
</evidence>
<dbReference type="EMBL" id="QOIL01000008">
    <property type="protein sequence ID" value="RCG30165.1"/>
    <property type="molecule type" value="Genomic_DNA"/>
</dbReference>
<keyword evidence="3" id="KW-1185">Reference proteome</keyword>
<evidence type="ECO:0000256" key="1">
    <source>
        <dbReference type="SAM" id="Phobius"/>
    </source>
</evidence>